<dbReference type="PANTHER" id="PTHR23346">
    <property type="entry name" value="TRANSLATIONAL ACTIVATOR GCN1-RELATED"/>
    <property type="match status" value="1"/>
</dbReference>
<evidence type="ECO:0000256" key="2">
    <source>
        <dbReference type="ARBA" id="ARBA00022490"/>
    </source>
</evidence>
<evidence type="ECO:0000256" key="3">
    <source>
        <dbReference type="ARBA" id="ARBA00022737"/>
    </source>
</evidence>
<protein>
    <submittedName>
        <fullName evidence="9">Proteasome adapter and scaffold protein ECM29 isoform X1</fullName>
    </submittedName>
</protein>
<dbReference type="GeneID" id="115735231"/>
<dbReference type="GO" id="GO:0000502">
    <property type="term" value="C:proteasome complex"/>
    <property type="evidence" value="ECO:0007669"/>
    <property type="project" value="UniProtKB-KW"/>
</dbReference>
<evidence type="ECO:0000313" key="8">
    <source>
        <dbReference type="Proteomes" id="UP000827889"/>
    </source>
</evidence>
<feature type="domain" description="Proteasome adapter and scaffold protein ECM29 HEAT-repeat" evidence="7">
    <location>
        <begin position="1288"/>
        <end position="1448"/>
    </location>
</feature>
<gene>
    <name evidence="9" type="primary">LOC115735231</name>
</gene>
<evidence type="ECO:0000256" key="1">
    <source>
        <dbReference type="ARBA" id="ARBA00004496"/>
    </source>
</evidence>
<keyword evidence="4 9" id="KW-0647">Proteasome</keyword>
<dbReference type="Pfam" id="PF23702">
    <property type="entry name" value="ARM_ECM29"/>
    <property type="match status" value="1"/>
</dbReference>
<keyword evidence="3" id="KW-0677">Repeat</keyword>
<accession>A0ABM3HRQ6</accession>
<dbReference type="Gene3D" id="1.25.10.10">
    <property type="entry name" value="Leucine-rich Repeat Variant"/>
    <property type="match status" value="3"/>
</dbReference>
<dbReference type="InterPro" id="IPR016024">
    <property type="entry name" value="ARM-type_fold"/>
</dbReference>
<dbReference type="RefSeq" id="XP_048139269.1">
    <property type="nucleotide sequence ID" value="XM_048283312.1"/>
</dbReference>
<name>A0ABM3HRQ6_9MYRT</name>
<keyword evidence="8" id="KW-1185">Reference proteome</keyword>
<feature type="domain" description="Proteasome component Ecm29 N-terminal" evidence="5">
    <location>
        <begin position="276"/>
        <end position="535"/>
    </location>
</feature>
<comment type="subcellular location">
    <subcellularLocation>
        <location evidence="1">Cytoplasm</location>
    </subcellularLocation>
</comment>
<dbReference type="InterPro" id="IPR055443">
    <property type="entry name" value="HEAT_ECM29"/>
</dbReference>
<reference evidence="9" key="1">
    <citation type="submission" date="2025-08" db="UniProtKB">
        <authorList>
            <consortium name="RefSeq"/>
        </authorList>
    </citation>
    <scope>IDENTIFICATION</scope>
    <source>
        <tissue evidence="9">Leaf</tissue>
    </source>
</reference>
<evidence type="ECO:0000259" key="6">
    <source>
        <dbReference type="Pfam" id="PF23702"/>
    </source>
</evidence>
<feature type="domain" description="ECM29 ARM-like repeats" evidence="6">
    <location>
        <begin position="661"/>
        <end position="748"/>
    </location>
</feature>
<evidence type="ECO:0000259" key="5">
    <source>
        <dbReference type="Pfam" id="PF13001"/>
    </source>
</evidence>
<sequence length="1842" mass="202513">MAESSSSPANAMSDAELEEMLDRMLTRLALCDDSNLQALLSKLLPLAISSLSSPSSAVRNKVLEILSHVNKRVKHQPEIGLPLSDLWRIYTEANVVSIVKNFCILYIEMAFDRSDVKEKEMMAPILAANVSKLPHQHQEIVLRIAAKVIGECHSTGVNEEVAAMYKAITNSQDKEGFIEFCLHNILYQPSSQGGGSSPGLSIAQANRLLGKHQLMSNTLLMRKLGFLNVVEAMELTPEVVYPLYLAATADRYLGIVVCSLGGLSYGWMCTCRISLFLNVRICTSQEAVAMRGDELLKKKASGANFDDPSLIKRLFLLFNGSTGADSDAPDSRIAPANSALKAKLMSVFCRSITAANSFPWTLQCIFGCIYGQGTTTRLKQLGMEFTVWVFKHAKLDQLNLIGPVILGGILKTLDGYSGSESDSNAKDTKTFAFQAIGLLAKRTPQLFRDKVDMAARLFDALKLEAPSLRFTIQEATVSLAAAYKDASTTVLKDLEPLLLENLKQEQSEVRFCAVRWATMLFDLQHCPSRFLCMLGAADPKLDIREMALEGLFPGNDNGHPTRLDINWKYPKLGDMLTYILKQRPELLESIETREQQLLFPSETYVAMIKFLLKCFESEKLLSETDGGPSEISSSVKNVCLLLDHAMAFEGSVELHACASRALVAFGSHTPQVIVPHYANKLPWLKQLLSHVDIDTRETAARLLGMASSGLPTTAASALISELVFSVSDARKIRFDYHYGAVCAIGYITADCICRTPPIPEVLLQSVLKCLVDVVNSENATLASIAMQALGHIGLRVSLPSIADDSTSADIFMVLQEKLRKLLSGDDTKAIQKIAVSLGHVCMKETSSSRLNIAIDLVFSLCRSKVEDVLFAAGEALSFLWGTVPVTADTILKTNYTSLSMSSNYLMENMSTSLTGYISNGMIEETEGSRVSMRDAITRKLFDGLLYSPRKEERCAGTVWLLSLTMYCGHHATIQQMLPEIQEVFSQLLGEQNELTQELASQGMSIVYELGDASMKKNLVNALVNTLTGSGKRKRAIKLVEDSEVFQEGAIGESLSGGKLSTYKELCNMANEMGQPDLIYKFMDLANHHASLNSKRGAAFGFSKIAKQAGDALQPHLRVLIPRLVRYQYDPDKNVQDAMAHIWKALVEDSKRTIDEHFDLIMDDLLTQCGSRLWRTREASCLALADIIQGRKFNQVGKHLKKLWIAAFRAMDDIKETVRNSGDKLCRAVTSLTIRLCDVNLTEASDSRQAMDVVLPYLLKEGILSMVDTVRKASIAVVMKLAKGAGIALRPHLADLVSCMLESLSSLEDPGLNYFELHATNIGLKTEKLENLRISIAKSSPMWETLDQCINVVDTISLESLVPRIAQMVRASVGLNTRVGVASFIGLLVQKVGIDIKPFANTLLKLLFGAVREEKSAAAKRAFSSACALVLKHASTSQAQMLIEDTTALHAGDKNSQISCAILLKSFLSTAPDVVSGYYAEILPVIFISRFEDDKNLSGIFEELWEENTSGERITLQLYMREIVSLICDNISSSSWGSKKKAAQAICKLGEVLGESLSPCHQVLLISLMKELPGRLWEGKEALLYALGALSKSCHQAISKEDPNAAGAILDLLSSACTKKVKKYREAALLSLDQVIKAFGNHEFFNMVFPLLFDMCSSATSDKSGLANDSAKSDYDGKEDSSVPLEKVLDCVTSCIHVAHIDDILEQKNNLNHLWIVSLSPELSWTVKLSAFLSIKGLCSRIHDILLDCQLASRHANTASLFHELFCSVSPKVAECIATIKIAQVHISASECLLEMITLCRELPSTFWTDAGLKDLLAHQHEVEKNGQAKSLLKRCIQLLETS</sequence>
<dbReference type="Pfam" id="PF13001">
    <property type="entry name" value="ECM29_N"/>
    <property type="match status" value="2"/>
</dbReference>
<dbReference type="InterPro" id="IPR024372">
    <property type="entry name" value="Ecm29_N"/>
</dbReference>
<dbReference type="InterPro" id="IPR055444">
    <property type="entry name" value="ARM_ECM29"/>
</dbReference>
<feature type="domain" description="Proteasome component Ecm29 N-terminal" evidence="5">
    <location>
        <begin position="21"/>
        <end position="251"/>
    </location>
</feature>
<evidence type="ECO:0000256" key="4">
    <source>
        <dbReference type="ARBA" id="ARBA00022942"/>
    </source>
</evidence>
<dbReference type="Pfam" id="PF24492">
    <property type="entry name" value="HEAT_ECM29"/>
    <property type="match status" value="1"/>
</dbReference>
<dbReference type="SUPFAM" id="SSF48371">
    <property type="entry name" value="ARM repeat"/>
    <property type="match status" value="2"/>
</dbReference>
<keyword evidence="2" id="KW-0963">Cytoplasm</keyword>
<dbReference type="PANTHER" id="PTHR23346:SF19">
    <property type="entry name" value="PROTEASOME ADAPTER AND SCAFFOLD PROTEIN ECM29"/>
    <property type="match status" value="1"/>
</dbReference>
<evidence type="ECO:0000313" key="9">
    <source>
        <dbReference type="RefSeq" id="XP_048139269.1"/>
    </source>
</evidence>
<proteinExistence type="predicted"/>
<dbReference type="InterPro" id="IPR011989">
    <property type="entry name" value="ARM-like"/>
</dbReference>
<evidence type="ECO:0000259" key="7">
    <source>
        <dbReference type="Pfam" id="PF24492"/>
    </source>
</evidence>
<dbReference type="Proteomes" id="UP000827889">
    <property type="component" value="Chromosome 8"/>
</dbReference>
<organism evidence="8 9">
    <name type="scientific">Rhodamnia argentea</name>
    <dbReference type="NCBI Taxonomy" id="178133"/>
    <lineage>
        <taxon>Eukaryota</taxon>
        <taxon>Viridiplantae</taxon>
        <taxon>Streptophyta</taxon>
        <taxon>Embryophyta</taxon>
        <taxon>Tracheophyta</taxon>
        <taxon>Spermatophyta</taxon>
        <taxon>Magnoliopsida</taxon>
        <taxon>eudicotyledons</taxon>
        <taxon>Gunneridae</taxon>
        <taxon>Pentapetalae</taxon>
        <taxon>rosids</taxon>
        <taxon>malvids</taxon>
        <taxon>Myrtales</taxon>
        <taxon>Myrtaceae</taxon>
        <taxon>Myrtoideae</taxon>
        <taxon>Myrteae</taxon>
        <taxon>Australasian group</taxon>
        <taxon>Rhodamnia</taxon>
    </lineage>
</organism>